<keyword evidence="2" id="KW-1185">Reference proteome</keyword>
<protein>
    <recommendedName>
        <fullName evidence="3">Transposase</fullName>
    </recommendedName>
</protein>
<dbReference type="Proteomes" id="UP001290894">
    <property type="component" value="Unassembled WGS sequence"/>
</dbReference>
<dbReference type="EMBL" id="JAXUAC010000110">
    <property type="protein sequence ID" value="MDZ7514396.1"/>
    <property type="molecule type" value="Genomic_DNA"/>
</dbReference>
<evidence type="ECO:0000313" key="2">
    <source>
        <dbReference type="Proteomes" id="UP001290894"/>
    </source>
</evidence>
<reference evidence="1 2" key="1">
    <citation type="submission" date="2023-12" db="EMBL/GenBank/DDBJ databases">
        <title>'Antibacterial potential of Stenotrophomonas maltophilia cystic fibrosis isolates' (manuscript under preparation).</title>
        <authorList>
            <person name="Crisan C.V."/>
            <person name="Pettis M."/>
            <person name="Goldberg J.B."/>
        </authorList>
    </citation>
    <scope>NUCLEOTIDE SEQUENCE [LARGE SCALE GENOMIC DNA]</scope>
    <source>
        <strain evidence="1 2">CCV155</strain>
    </source>
</reference>
<comment type="caution">
    <text evidence="1">The sequence shown here is derived from an EMBL/GenBank/DDBJ whole genome shotgun (WGS) entry which is preliminary data.</text>
</comment>
<proteinExistence type="predicted"/>
<gene>
    <name evidence="1" type="ORF">U5F72_21610</name>
</gene>
<accession>A0ABU5MP01</accession>
<organism evidence="1 2">
    <name type="scientific">Stenotrophomonas muris</name>
    <dbReference type="NCBI Taxonomy" id="2963283"/>
    <lineage>
        <taxon>Bacteria</taxon>
        <taxon>Pseudomonadati</taxon>
        <taxon>Pseudomonadota</taxon>
        <taxon>Gammaproteobacteria</taxon>
        <taxon>Lysobacterales</taxon>
        <taxon>Lysobacteraceae</taxon>
        <taxon>Stenotrophomonas</taxon>
    </lineage>
</organism>
<evidence type="ECO:0000313" key="1">
    <source>
        <dbReference type="EMBL" id="MDZ7514396.1"/>
    </source>
</evidence>
<name>A0ABU5MP01_9GAMM</name>
<feature type="non-terminal residue" evidence="1">
    <location>
        <position position="1"/>
    </location>
</feature>
<sequence length="62" mass="6669">RMHVYRGIEQIVVSVKDSHGPILTANPLARDNSLAARGFPPAHCLLSSRQQVPDPIAHATTG</sequence>
<evidence type="ECO:0008006" key="3">
    <source>
        <dbReference type="Google" id="ProtNLM"/>
    </source>
</evidence>
<dbReference type="RefSeq" id="WP_322546959.1">
    <property type="nucleotide sequence ID" value="NZ_JAXUAC010000110.1"/>
</dbReference>